<dbReference type="SMART" id="SM00852">
    <property type="entry name" value="MoCF_biosynth"/>
    <property type="match status" value="1"/>
</dbReference>
<dbReference type="InterPro" id="IPR056596">
    <property type="entry name" value="FLAD1_M"/>
</dbReference>
<accession>A0A178MHZ6</accession>
<sequence>MSTAAVLVIGNEILSGRTRDANVAYLGAELAGLGITLAEVRMVRDDTDAIVEALNHLRRTFTYVFTSGGIGPTHDDITAAAVAAAFGVALERDPEAVGLLAVRYGAEDLNAARLKMADVPKGATLIANPVSQAPGFRVENVFVLAGVPRILQAMFDGLKGSLVGGPPQQSRSITLAVREGDLADGLALIQAAHPETEIGSYPSFTEGRSLVTVVARGIHGTRLDEALAETRALAKRLGAPVLDP</sequence>
<dbReference type="SUPFAM" id="SSF53218">
    <property type="entry name" value="Molybdenum cofactor biosynthesis proteins"/>
    <property type="match status" value="1"/>
</dbReference>
<evidence type="ECO:0000313" key="2">
    <source>
        <dbReference type="EMBL" id="OAN48183.1"/>
    </source>
</evidence>
<evidence type="ECO:0000313" key="3">
    <source>
        <dbReference type="Proteomes" id="UP000078428"/>
    </source>
</evidence>
<dbReference type="Proteomes" id="UP000078428">
    <property type="component" value="Unassembled WGS sequence"/>
</dbReference>
<name>A0A178MHZ6_9PROT</name>
<dbReference type="STRING" id="1285242.A6A04_05390"/>
<dbReference type="Gene3D" id="3.40.980.10">
    <property type="entry name" value="MoaB/Mog-like domain"/>
    <property type="match status" value="1"/>
</dbReference>
<evidence type="ECO:0000259" key="1">
    <source>
        <dbReference type="SMART" id="SM00852"/>
    </source>
</evidence>
<dbReference type="OrthoDB" id="9801454at2"/>
<dbReference type="EMBL" id="LWQT01000077">
    <property type="protein sequence ID" value="OAN48183.1"/>
    <property type="molecule type" value="Genomic_DNA"/>
</dbReference>
<organism evidence="2 3">
    <name type="scientific">Paramagnetospirillum marisnigri</name>
    <dbReference type="NCBI Taxonomy" id="1285242"/>
    <lineage>
        <taxon>Bacteria</taxon>
        <taxon>Pseudomonadati</taxon>
        <taxon>Pseudomonadota</taxon>
        <taxon>Alphaproteobacteria</taxon>
        <taxon>Rhodospirillales</taxon>
        <taxon>Magnetospirillaceae</taxon>
        <taxon>Paramagnetospirillum</taxon>
    </lineage>
</organism>
<dbReference type="InterPro" id="IPR001453">
    <property type="entry name" value="MoaB/Mog_dom"/>
</dbReference>
<dbReference type="PANTHER" id="PTHR13939:SF0">
    <property type="entry name" value="NMN AMIDOHYDROLASE-LIKE PROTEIN YFAY"/>
    <property type="match status" value="1"/>
</dbReference>
<proteinExistence type="predicted"/>
<gene>
    <name evidence="2" type="ORF">A6A04_05390</name>
</gene>
<protein>
    <submittedName>
        <fullName evidence="2">Molybdopterin-binding protein</fullName>
    </submittedName>
</protein>
<keyword evidence="3" id="KW-1185">Reference proteome</keyword>
<dbReference type="RefSeq" id="WP_068494475.1">
    <property type="nucleotide sequence ID" value="NZ_LWQT01000077.1"/>
</dbReference>
<reference evidence="2 3" key="1">
    <citation type="submission" date="2016-04" db="EMBL/GenBank/DDBJ databases">
        <title>Draft genome sequence of freshwater magnetotactic bacteria Magnetospirillum marisnigri SP-1 and Magnetospirillum moscoviense BB-1.</title>
        <authorList>
            <person name="Koziaeva V."/>
            <person name="Dziuba M.V."/>
            <person name="Ivanov T.M."/>
            <person name="Kuznetsov B."/>
            <person name="Grouzdev D.S."/>
        </authorList>
    </citation>
    <scope>NUCLEOTIDE SEQUENCE [LARGE SCALE GENOMIC DNA]</scope>
    <source>
        <strain evidence="2 3">SP-1</strain>
    </source>
</reference>
<dbReference type="Pfam" id="PF00994">
    <property type="entry name" value="MoCF_biosynth"/>
    <property type="match status" value="1"/>
</dbReference>
<dbReference type="Pfam" id="PF24102">
    <property type="entry name" value="FLAD1_M"/>
    <property type="match status" value="1"/>
</dbReference>
<feature type="domain" description="MoaB/Mog" evidence="1">
    <location>
        <begin position="5"/>
        <end position="166"/>
    </location>
</feature>
<dbReference type="PANTHER" id="PTHR13939">
    <property type="entry name" value="NICOTINAMIDE-NUCLEOTIDE AMIDOHYDROLASE PNCC"/>
    <property type="match status" value="1"/>
</dbReference>
<dbReference type="InterPro" id="IPR036425">
    <property type="entry name" value="MoaB/Mog-like_dom_sf"/>
</dbReference>
<dbReference type="InterPro" id="IPR050101">
    <property type="entry name" value="CinA"/>
</dbReference>
<dbReference type="CDD" id="cd00885">
    <property type="entry name" value="cinA"/>
    <property type="match status" value="1"/>
</dbReference>
<comment type="caution">
    <text evidence="2">The sequence shown here is derived from an EMBL/GenBank/DDBJ whole genome shotgun (WGS) entry which is preliminary data.</text>
</comment>
<dbReference type="AlphaFoldDB" id="A0A178MHZ6"/>